<evidence type="ECO:0000256" key="1">
    <source>
        <dbReference type="SAM" id="MobiDB-lite"/>
    </source>
</evidence>
<evidence type="ECO:0000313" key="4">
    <source>
        <dbReference type="EMBL" id="MFB9519343.1"/>
    </source>
</evidence>
<sequence length="189" mass="19591">MSHNEPAAATVLGYSRTRLLRILVGFPAAGLGIGFLLPPVARWVDGSATGPLRRVAAALGGLDQPWQIALCALAATAFGLLAAYVAVADATRLTVTEDALVLAPRDGRKATTLARADVAAVYLDRRDLVVLDAAGRELARGPRQASRHALSTALLAHGHPWRDEAPATPQPTAATALTAPLAAPSLTSR</sequence>
<dbReference type="Pfam" id="PF23494">
    <property type="entry name" value="bPH_10"/>
    <property type="match status" value="1"/>
</dbReference>
<reference evidence="4 5" key="1">
    <citation type="submission" date="2024-09" db="EMBL/GenBank/DDBJ databases">
        <authorList>
            <person name="Sun Q."/>
            <person name="Mori K."/>
        </authorList>
    </citation>
    <scope>NUCLEOTIDE SEQUENCE [LARGE SCALE GENOMIC DNA]</scope>
    <source>
        <strain evidence="4 5">JCM 4362</strain>
    </source>
</reference>
<dbReference type="RefSeq" id="WP_345220653.1">
    <property type="nucleotide sequence ID" value="NZ_BAAAXE010000013.1"/>
</dbReference>
<proteinExistence type="predicted"/>
<dbReference type="InterPro" id="IPR057798">
    <property type="entry name" value="PH_YqeB"/>
</dbReference>
<evidence type="ECO:0000259" key="3">
    <source>
        <dbReference type="Pfam" id="PF23494"/>
    </source>
</evidence>
<keyword evidence="5" id="KW-1185">Reference proteome</keyword>
<evidence type="ECO:0000256" key="2">
    <source>
        <dbReference type="SAM" id="Phobius"/>
    </source>
</evidence>
<accession>A0ABV5P8B5</accession>
<feature type="compositionally biased region" description="Low complexity" evidence="1">
    <location>
        <begin position="166"/>
        <end position="189"/>
    </location>
</feature>
<name>A0ABV5P8B5_STRCM</name>
<evidence type="ECO:0000313" key="5">
    <source>
        <dbReference type="Proteomes" id="UP001589718"/>
    </source>
</evidence>
<dbReference type="EMBL" id="JBHMCR010000004">
    <property type="protein sequence ID" value="MFB9519343.1"/>
    <property type="molecule type" value="Genomic_DNA"/>
</dbReference>
<organism evidence="4 5">
    <name type="scientific">Streptomyces cremeus</name>
    <dbReference type="NCBI Taxonomy" id="66881"/>
    <lineage>
        <taxon>Bacteria</taxon>
        <taxon>Bacillati</taxon>
        <taxon>Actinomycetota</taxon>
        <taxon>Actinomycetes</taxon>
        <taxon>Kitasatosporales</taxon>
        <taxon>Streptomycetaceae</taxon>
        <taxon>Streptomyces</taxon>
    </lineage>
</organism>
<protein>
    <recommendedName>
        <fullName evidence="3">YqeB PH domain-containing protein</fullName>
    </recommendedName>
</protein>
<dbReference type="Proteomes" id="UP001589718">
    <property type="component" value="Unassembled WGS sequence"/>
</dbReference>
<comment type="caution">
    <text evidence="4">The sequence shown here is derived from an EMBL/GenBank/DDBJ whole genome shotgun (WGS) entry which is preliminary data.</text>
</comment>
<keyword evidence="2" id="KW-0812">Transmembrane</keyword>
<keyword evidence="2" id="KW-0472">Membrane</keyword>
<feature type="region of interest" description="Disordered" evidence="1">
    <location>
        <begin position="161"/>
        <end position="189"/>
    </location>
</feature>
<keyword evidence="2" id="KW-1133">Transmembrane helix</keyword>
<feature type="domain" description="YqeB PH" evidence="3">
    <location>
        <begin position="10"/>
        <end position="162"/>
    </location>
</feature>
<feature type="transmembrane region" description="Helical" evidence="2">
    <location>
        <begin position="22"/>
        <end position="44"/>
    </location>
</feature>
<feature type="transmembrane region" description="Helical" evidence="2">
    <location>
        <begin position="64"/>
        <end position="87"/>
    </location>
</feature>
<gene>
    <name evidence="4" type="ORF">ACFFTU_05220</name>
</gene>